<proteinExistence type="predicted"/>
<dbReference type="Proteomes" id="UP001292094">
    <property type="component" value="Unassembled WGS sequence"/>
</dbReference>
<protein>
    <submittedName>
        <fullName evidence="2">Uncharacterized protein</fullName>
    </submittedName>
</protein>
<accession>A0AAE1NM92</accession>
<feature type="compositionally biased region" description="Basic and acidic residues" evidence="1">
    <location>
        <begin position="29"/>
        <end position="44"/>
    </location>
</feature>
<comment type="caution">
    <text evidence="2">The sequence shown here is derived from an EMBL/GenBank/DDBJ whole genome shotgun (WGS) entry which is preliminary data.</text>
</comment>
<keyword evidence="3" id="KW-1185">Reference proteome</keyword>
<name>A0AAE1NM92_9EUCA</name>
<reference evidence="2" key="1">
    <citation type="submission" date="2023-11" db="EMBL/GenBank/DDBJ databases">
        <title>Genome assemblies of two species of porcelain crab, Petrolisthes cinctipes and Petrolisthes manimaculis (Anomura: Porcellanidae).</title>
        <authorList>
            <person name="Angst P."/>
        </authorList>
    </citation>
    <scope>NUCLEOTIDE SEQUENCE</scope>
    <source>
        <strain evidence="2">PB745_02</strain>
        <tissue evidence="2">Gill</tissue>
    </source>
</reference>
<feature type="region of interest" description="Disordered" evidence="1">
    <location>
        <begin position="29"/>
        <end position="58"/>
    </location>
</feature>
<dbReference type="EMBL" id="JAWZYT010005162">
    <property type="protein sequence ID" value="KAK4291391.1"/>
    <property type="molecule type" value="Genomic_DNA"/>
</dbReference>
<gene>
    <name evidence="2" type="ORF">Pmani_035777</name>
</gene>
<evidence type="ECO:0000256" key="1">
    <source>
        <dbReference type="SAM" id="MobiDB-lite"/>
    </source>
</evidence>
<sequence>MKGDVKKIFGEKDKRRGWVERCMEGMGERRKKGMEVKEGMERNEGMGVRRKRKASHDTARTRCLYPVRRLKQDLVKPHLSLNAGEGRERGNGEREEWVVGREEWVVDREEWVVGGEG</sequence>
<evidence type="ECO:0000313" key="3">
    <source>
        <dbReference type="Proteomes" id="UP001292094"/>
    </source>
</evidence>
<dbReference type="AlphaFoldDB" id="A0AAE1NM92"/>
<evidence type="ECO:0000313" key="2">
    <source>
        <dbReference type="EMBL" id="KAK4291391.1"/>
    </source>
</evidence>
<organism evidence="2 3">
    <name type="scientific">Petrolisthes manimaculis</name>
    <dbReference type="NCBI Taxonomy" id="1843537"/>
    <lineage>
        <taxon>Eukaryota</taxon>
        <taxon>Metazoa</taxon>
        <taxon>Ecdysozoa</taxon>
        <taxon>Arthropoda</taxon>
        <taxon>Crustacea</taxon>
        <taxon>Multicrustacea</taxon>
        <taxon>Malacostraca</taxon>
        <taxon>Eumalacostraca</taxon>
        <taxon>Eucarida</taxon>
        <taxon>Decapoda</taxon>
        <taxon>Pleocyemata</taxon>
        <taxon>Anomura</taxon>
        <taxon>Galatheoidea</taxon>
        <taxon>Porcellanidae</taxon>
        <taxon>Petrolisthes</taxon>
    </lineage>
</organism>